<evidence type="ECO:0000313" key="2">
    <source>
        <dbReference type="Proteomes" id="UP000195728"/>
    </source>
</evidence>
<name>A0AB37YN80_9BACI</name>
<dbReference type="EMBL" id="FMBG01000011">
    <property type="protein sequence ID" value="SCC09511.1"/>
    <property type="molecule type" value="Genomic_DNA"/>
</dbReference>
<dbReference type="AlphaFoldDB" id="A0AB37YN80"/>
<comment type="caution">
    <text evidence="1">The sequence shown here is derived from an EMBL/GenBank/DDBJ whole genome shotgun (WGS) entry which is preliminary data.</text>
</comment>
<protein>
    <submittedName>
        <fullName evidence="1">Uncharacterized protein</fullName>
    </submittedName>
</protein>
<gene>
    <name evidence="1" type="ORF">BC10311_01546</name>
</gene>
<proteinExistence type="predicted"/>
<dbReference type="Proteomes" id="UP000195728">
    <property type="component" value="Unassembled WGS sequence"/>
</dbReference>
<evidence type="ECO:0000313" key="1">
    <source>
        <dbReference type="EMBL" id="SCC09511.1"/>
    </source>
</evidence>
<sequence>MLLQMLQLEQPMQSAVREV</sequence>
<accession>A0AB37YN80</accession>
<organism evidence="1 2">
    <name type="scientific">Bacillus wiedmannii</name>
    <dbReference type="NCBI Taxonomy" id="1890302"/>
    <lineage>
        <taxon>Bacteria</taxon>
        <taxon>Bacillati</taxon>
        <taxon>Bacillota</taxon>
        <taxon>Bacilli</taxon>
        <taxon>Bacillales</taxon>
        <taxon>Bacillaceae</taxon>
        <taxon>Bacillus</taxon>
        <taxon>Bacillus cereus group</taxon>
    </lineage>
</organism>
<reference evidence="1 2" key="1">
    <citation type="submission" date="2016-08" db="EMBL/GenBank/DDBJ databases">
        <authorList>
            <person name="Loux V."/>
            <person name="Rue O."/>
        </authorList>
    </citation>
    <scope>NUCLEOTIDE SEQUENCE [LARGE SCALE GENOMIC DNA]</scope>
    <source>
        <strain evidence="1 2">WSBC_10311</strain>
    </source>
</reference>